<protein>
    <submittedName>
        <fullName evidence="2">BTB and MATH domain-containing protein 15</fullName>
    </submittedName>
</protein>
<dbReference type="AlphaFoldDB" id="A0A2B4RSW2"/>
<dbReference type="CDD" id="cd18186">
    <property type="entry name" value="BTB_POZ_ZBTB_KLHL-like"/>
    <property type="match status" value="2"/>
</dbReference>
<dbReference type="Proteomes" id="UP000225706">
    <property type="component" value="Unassembled WGS sequence"/>
</dbReference>
<accession>A0A2B4RSW2</accession>
<comment type="caution">
    <text evidence="2">The sequence shown here is derived from an EMBL/GenBank/DDBJ whole genome shotgun (WGS) entry which is preliminary data.</text>
</comment>
<dbReference type="PROSITE" id="PS50097">
    <property type="entry name" value="BTB"/>
    <property type="match status" value="2"/>
</dbReference>
<dbReference type="SUPFAM" id="SSF54695">
    <property type="entry name" value="POZ domain"/>
    <property type="match status" value="2"/>
</dbReference>
<sequence>MTNINAKRASSGLPDFSEPWKFSDAILSVEDQRFHVHRSTLAFWSPVFERMFTSDFKEKNSDEIPLPGKKANEIAELLQIMYPSLEEKRVTKANCYFLLDLAREYQITSITQKCEDFLVAVIKTRKNEDVIAELIVGQNFELKTLVKTCVYEARRLNLKQLKRHPKRAEVEPNNYLQIAEGIIARLEETCAEVKSSSLKSVSEIINSLYNHTQPKRVSVYNYGRVSSNDMEKLNLLKNDKDKDTRCGNLSNSAESLDRLQHISDFEKLLKISVEKAINTLWLDDFKSSELYAQICRQIYRFTDKSQKESYKDLKGPVIVVTVVAQFLSVVRPYTRSCPMATNNGGESPDFSQPWKLSDVVLVVEEKKFHVHRAMLALWSPVFEKMFTSEFQEKEKKEIPLPDKKAVEFKEFLLHMYPSGKERAVTEENCCYLLKLAHEYQMTAIVERCEDFMVGAVKAKPNNSILEYLVTAQTYKLKNLKLASVKRSHSLCLGELKSNKTYEQIERENLKEIMEGIIERLDRELNQSQSVSATREITIDKMKGIHISVRDDGLLRVGNIARSLVRHAYGANKGIYSLINCSDTESCLEALANDHLTMSGKCTGLSETVSDLRKLKYSLEALNSDIALEAHSQCSKQKGEKASRARLF</sequence>
<dbReference type="PANTHER" id="PTHR22744">
    <property type="entry name" value="HELIX LOOP HELIX PROTEIN 21-RELATED"/>
    <property type="match status" value="1"/>
</dbReference>
<dbReference type="InterPro" id="IPR000210">
    <property type="entry name" value="BTB/POZ_dom"/>
</dbReference>
<dbReference type="Pfam" id="PF00651">
    <property type="entry name" value="BTB"/>
    <property type="match status" value="2"/>
</dbReference>
<dbReference type="SMART" id="SM00225">
    <property type="entry name" value="BTB"/>
    <property type="match status" value="2"/>
</dbReference>
<dbReference type="Gene3D" id="3.30.710.10">
    <property type="entry name" value="Potassium Channel Kv1.1, Chain A"/>
    <property type="match status" value="2"/>
</dbReference>
<name>A0A2B4RSW2_STYPI</name>
<keyword evidence="3" id="KW-1185">Reference proteome</keyword>
<gene>
    <name evidence="2" type="primary">bath-15</name>
    <name evidence="2" type="ORF">AWC38_SpisGene15921</name>
</gene>
<dbReference type="InterPro" id="IPR011333">
    <property type="entry name" value="SKP1/BTB/POZ_sf"/>
</dbReference>
<dbReference type="OrthoDB" id="5968623at2759"/>
<evidence type="ECO:0000313" key="2">
    <source>
        <dbReference type="EMBL" id="PFX19640.1"/>
    </source>
</evidence>
<dbReference type="PANTHER" id="PTHR22744:SF17">
    <property type="entry name" value="BTB DOMAIN-CONTAINING PROTEIN"/>
    <property type="match status" value="1"/>
</dbReference>
<dbReference type="EMBL" id="LSMT01000350">
    <property type="protein sequence ID" value="PFX19640.1"/>
    <property type="molecule type" value="Genomic_DNA"/>
</dbReference>
<feature type="domain" description="BTB" evidence="1">
    <location>
        <begin position="357"/>
        <end position="416"/>
    </location>
</feature>
<evidence type="ECO:0000313" key="3">
    <source>
        <dbReference type="Proteomes" id="UP000225706"/>
    </source>
</evidence>
<organism evidence="2 3">
    <name type="scientific">Stylophora pistillata</name>
    <name type="common">Smooth cauliflower coral</name>
    <dbReference type="NCBI Taxonomy" id="50429"/>
    <lineage>
        <taxon>Eukaryota</taxon>
        <taxon>Metazoa</taxon>
        <taxon>Cnidaria</taxon>
        <taxon>Anthozoa</taxon>
        <taxon>Hexacorallia</taxon>
        <taxon>Scleractinia</taxon>
        <taxon>Astrocoeniina</taxon>
        <taxon>Pocilloporidae</taxon>
        <taxon>Stylophora</taxon>
    </lineage>
</organism>
<feature type="domain" description="BTB" evidence="1">
    <location>
        <begin position="23"/>
        <end position="82"/>
    </location>
</feature>
<proteinExistence type="predicted"/>
<evidence type="ECO:0000259" key="1">
    <source>
        <dbReference type="PROSITE" id="PS50097"/>
    </source>
</evidence>
<reference evidence="3" key="1">
    <citation type="journal article" date="2017" name="bioRxiv">
        <title>Comparative analysis of the genomes of Stylophora pistillata and Acropora digitifera provides evidence for extensive differences between species of corals.</title>
        <authorList>
            <person name="Voolstra C.R."/>
            <person name="Li Y."/>
            <person name="Liew Y.J."/>
            <person name="Baumgarten S."/>
            <person name="Zoccola D."/>
            <person name="Flot J.-F."/>
            <person name="Tambutte S."/>
            <person name="Allemand D."/>
            <person name="Aranda M."/>
        </authorList>
    </citation>
    <scope>NUCLEOTIDE SEQUENCE [LARGE SCALE GENOMIC DNA]</scope>
</reference>